<gene>
    <name evidence="2" type="ordered locus">Bathy12g00360</name>
</gene>
<accession>K8F2U7</accession>
<keyword evidence="1" id="KW-0704">Schiff base</keyword>
<dbReference type="STRING" id="41875.K8F2U7"/>
<proteinExistence type="predicted"/>
<name>K8F2U7_9CHLO</name>
<reference evidence="2 3" key="1">
    <citation type="submission" date="2011-10" db="EMBL/GenBank/DDBJ databases">
        <authorList>
            <person name="Genoscope - CEA"/>
        </authorList>
    </citation>
    <scope>NUCLEOTIDE SEQUENCE [LARGE SCALE GENOMIC DNA]</scope>
    <source>
        <strain evidence="2 3">RCC 1105</strain>
    </source>
</reference>
<organism evidence="2 3">
    <name type="scientific">Bathycoccus prasinos</name>
    <dbReference type="NCBI Taxonomy" id="41875"/>
    <lineage>
        <taxon>Eukaryota</taxon>
        <taxon>Viridiplantae</taxon>
        <taxon>Chlorophyta</taxon>
        <taxon>Mamiellophyceae</taxon>
        <taxon>Mamiellales</taxon>
        <taxon>Bathycoccaceae</taxon>
        <taxon>Bathycoccus</taxon>
    </lineage>
</organism>
<dbReference type="Pfam" id="PF00923">
    <property type="entry name" value="TAL_FSA"/>
    <property type="match status" value="1"/>
</dbReference>
<dbReference type="SUPFAM" id="SSF51569">
    <property type="entry name" value="Aldolase"/>
    <property type="match status" value="1"/>
</dbReference>
<dbReference type="GeneID" id="19012316"/>
<protein>
    <submittedName>
        <fullName evidence="2">Transaldolase</fullName>
    </submittedName>
</protein>
<dbReference type="KEGG" id="bpg:Bathy12g00360"/>
<sequence length="338" mass="36529">MSTRRRLSAVAENESPPFTVLQSELSDLQKVSSVLYDTKSALNEFGMLGPQAATVSPSILLHAIQKAENFDKGALEGALVYAKEKEEGETMSKEEKLELIIDKATVNLAAKFAARVDGRVSVEVDAKKSSAEAIVSKTERLMKMFREVNVETNKLLFKIPATWEGVQAMRQLENKGVPCHATLCYCLEQTALAAKANASLIQIYYARINSYGGNALALAQDTKSFIQSVASPSKILAASIRSAADARAMAGCDYILCNERVLKELNANAAGGVTDNVRNAAGSRNVDKSLADSFTKATFEAALKSSPANEAIQLQLQSYLAAQKQLETFVEEFVGLNC</sequence>
<dbReference type="PANTHER" id="PTHR10683:SF18">
    <property type="entry name" value="TRANSALDOLASE"/>
    <property type="match status" value="1"/>
</dbReference>
<dbReference type="eggNOG" id="KOG2772">
    <property type="taxonomic scope" value="Eukaryota"/>
</dbReference>
<dbReference type="AlphaFoldDB" id="K8F2U7"/>
<keyword evidence="3" id="KW-1185">Reference proteome</keyword>
<dbReference type="Gene3D" id="3.20.20.70">
    <property type="entry name" value="Aldolase class I"/>
    <property type="match status" value="1"/>
</dbReference>
<dbReference type="Proteomes" id="UP000198341">
    <property type="component" value="Chromosome 12"/>
</dbReference>
<dbReference type="InterPro" id="IPR013785">
    <property type="entry name" value="Aldolase_TIM"/>
</dbReference>
<dbReference type="GO" id="GO:0005975">
    <property type="term" value="P:carbohydrate metabolic process"/>
    <property type="evidence" value="ECO:0007669"/>
    <property type="project" value="InterPro"/>
</dbReference>
<dbReference type="RefSeq" id="XP_007510045.1">
    <property type="nucleotide sequence ID" value="XM_007509983.1"/>
</dbReference>
<dbReference type="InterPro" id="IPR001585">
    <property type="entry name" value="TAL/FSA"/>
</dbReference>
<dbReference type="EMBL" id="FO082267">
    <property type="protein sequence ID" value="CCO19160.1"/>
    <property type="molecule type" value="Genomic_DNA"/>
</dbReference>
<evidence type="ECO:0000313" key="2">
    <source>
        <dbReference type="EMBL" id="CCO19160.1"/>
    </source>
</evidence>
<dbReference type="PANTHER" id="PTHR10683">
    <property type="entry name" value="TRANSALDOLASE"/>
    <property type="match status" value="1"/>
</dbReference>
<dbReference type="OrthoDB" id="2015515at2759"/>
<evidence type="ECO:0000256" key="1">
    <source>
        <dbReference type="ARBA" id="ARBA00023270"/>
    </source>
</evidence>
<evidence type="ECO:0000313" key="3">
    <source>
        <dbReference type="Proteomes" id="UP000198341"/>
    </source>
</evidence>